<reference evidence="2" key="1">
    <citation type="submission" date="2021-07" db="EMBL/GenBank/DDBJ databases">
        <title>Pseudohoeflea marina sp. nov. a polyhydroxyalcanoate-producing bacterium.</title>
        <authorList>
            <person name="Zheng W."/>
            <person name="Yu S."/>
            <person name="Huang Y."/>
        </authorList>
    </citation>
    <scope>NUCLEOTIDE SEQUENCE</scope>
    <source>
        <strain evidence="2">DP4N28-3</strain>
    </source>
</reference>
<protein>
    <recommendedName>
        <fullName evidence="4">Lipoprotein</fullName>
    </recommendedName>
</protein>
<dbReference type="PROSITE" id="PS51257">
    <property type="entry name" value="PROKAR_LIPOPROTEIN"/>
    <property type="match status" value="1"/>
</dbReference>
<accession>A0ABS6WMA7</accession>
<feature type="chain" id="PRO_5045206700" description="Lipoprotein" evidence="1">
    <location>
        <begin position="25"/>
        <end position="185"/>
    </location>
</feature>
<sequence>MFKSFSRTGAALVLAAFLSACQSADPARILSPGGEQAGIDPTTAAPVVQGKCPKVYLREGTAYFRTYTKNGEGDPEQIIHQAMIADTTRQCRLSGSDLRMTVQASGRVVAGPAGGPGTVTLPVRVAVVQDDVVQYSQLQKIEVTLPQGAATTQFLVTDSEVTLPASAAGASRVWIGFDPGPYDTP</sequence>
<feature type="signal peptide" evidence="1">
    <location>
        <begin position="1"/>
        <end position="24"/>
    </location>
</feature>
<evidence type="ECO:0008006" key="4">
    <source>
        <dbReference type="Google" id="ProtNLM"/>
    </source>
</evidence>
<evidence type="ECO:0000313" key="3">
    <source>
        <dbReference type="Proteomes" id="UP001430804"/>
    </source>
</evidence>
<evidence type="ECO:0000256" key="1">
    <source>
        <dbReference type="SAM" id="SignalP"/>
    </source>
</evidence>
<dbReference type="Proteomes" id="UP001430804">
    <property type="component" value="Unassembled WGS sequence"/>
</dbReference>
<dbReference type="RefSeq" id="WP_219200885.1">
    <property type="nucleotide sequence ID" value="NZ_JAHWQX010000002.1"/>
</dbReference>
<keyword evidence="1" id="KW-0732">Signal</keyword>
<dbReference type="EMBL" id="JAHWQX010000002">
    <property type="protein sequence ID" value="MBW3096920.1"/>
    <property type="molecule type" value="Genomic_DNA"/>
</dbReference>
<keyword evidence="3" id="KW-1185">Reference proteome</keyword>
<gene>
    <name evidence="2" type="ORF">KY465_06485</name>
</gene>
<name>A0ABS6WMA7_9HYPH</name>
<evidence type="ECO:0000313" key="2">
    <source>
        <dbReference type="EMBL" id="MBW3096920.1"/>
    </source>
</evidence>
<comment type="caution">
    <text evidence="2">The sequence shown here is derived from an EMBL/GenBank/DDBJ whole genome shotgun (WGS) entry which is preliminary data.</text>
</comment>
<organism evidence="2 3">
    <name type="scientific">Pseudohoeflea coraliihabitans</name>
    <dbReference type="NCBI Taxonomy" id="2860393"/>
    <lineage>
        <taxon>Bacteria</taxon>
        <taxon>Pseudomonadati</taxon>
        <taxon>Pseudomonadota</taxon>
        <taxon>Alphaproteobacteria</taxon>
        <taxon>Hyphomicrobiales</taxon>
        <taxon>Rhizobiaceae</taxon>
        <taxon>Pseudohoeflea</taxon>
    </lineage>
</organism>
<proteinExistence type="predicted"/>